<dbReference type="EMBL" id="BRXY01000131">
    <property type="protein sequence ID" value="GMH69279.1"/>
    <property type="molecule type" value="Genomic_DNA"/>
</dbReference>
<feature type="region of interest" description="Disordered" evidence="1">
    <location>
        <begin position="131"/>
        <end position="167"/>
    </location>
</feature>
<evidence type="ECO:0000256" key="1">
    <source>
        <dbReference type="SAM" id="MobiDB-lite"/>
    </source>
</evidence>
<dbReference type="Proteomes" id="UP001165085">
    <property type="component" value="Unassembled WGS sequence"/>
</dbReference>
<evidence type="ECO:0008006" key="5">
    <source>
        <dbReference type="Google" id="ProtNLM"/>
    </source>
</evidence>
<name>A0A9W7AJ48_9STRA</name>
<proteinExistence type="predicted"/>
<dbReference type="InterPro" id="IPR052724">
    <property type="entry name" value="GT117_domain-containing"/>
</dbReference>
<keyword evidence="2" id="KW-0812">Transmembrane</keyword>
<feature type="transmembrane region" description="Helical" evidence="2">
    <location>
        <begin position="203"/>
        <end position="223"/>
    </location>
</feature>
<feature type="transmembrane region" description="Helical" evidence="2">
    <location>
        <begin position="353"/>
        <end position="378"/>
    </location>
</feature>
<accession>A0A9W7AJ48</accession>
<gene>
    <name evidence="3" type="ORF">TrST_g1117</name>
</gene>
<feature type="compositionally biased region" description="Polar residues" evidence="1">
    <location>
        <begin position="149"/>
        <end position="167"/>
    </location>
</feature>
<feature type="transmembrane region" description="Helical" evidence="2">
    <location>
        <begin position="279"/>
        <end position="297"/>
    </location>
</feature>
<evidence type="ECO:0000313" key="3">
    <source>
        <dbReference type="EMBL" id="GMH69279.1"/>
    </source>
</evidence>
<reference evidence="4" key="1">
    <citation type="journal article" date="2023" name="Commun. Biol.">
        <title>Genome analysis of Parmales, the sister group of diatoms, reveals the evolutionary specialization of diatoms from phago-mixotrophs to photoautotrophs.</title>
        <authorList>
            <person name="Ban H."/>
            <person name="Sato S."/>
            <person name="Yoshikawa S."/>
            <person name="Yamada K."/>
            <person name="Nakamura Y."/>
            <person name="Ichinomiya M."/>
            <person name="Sato N."/>
            <person name="Blanc-Mathieu R."/>
            <person name="Endo H."/>
            <person name="Kuwata A."/>
            <person name="Ogata H."/>
        </authorList>
    </citation>
    <scope>NUCLEOTIDE SEQUENCE [LARGE SCALE GENOMIC DNA]</scope>
    <source>
        <strain evidence="4">NIES 3701</strain>
    </source>
</reference>
<feature type="transmembrane region" description="Helical" evidence="2">
    <location>
        <begin position="235"/>
        <end position="259"/>
    </location>
</feature>
<dbReference type="OrthoDB" id="197432at2759"/>
<dbReference type="PANTHER" id="PTHR16214:SF3">
    <property type="entry name" value="TRANSMEMBRANE PROTEIN 260"/>
    <property type="match status" value="1"/>
</dbReference>
<dbReference type="Pfam" id="PF11028">
    <property type="entry name" value="TMEM260-like"/>
    <property type="match status" value="1"/>
</dbReference>
<keyword evidence="2" id="KW-0472">Membrane</keyword>
<dbReference type="PANTHER" id="PTHR16214">
    <property type="entry name" value="TRANSMEMBRANE PROTEIN 260"/>
    <property type="match status" value="1"/>
</dbReference>
<protein>
    <recommendedName>
        <fullName evidence="5">Transmembrane protein</fullName>
    </recommendedName>
</protein>
<dbReference type="InterPro" id="IPR021280">
    <property type="entry name" value="TMEM260-like"/>
</dbReference>
<sequence>MVLFTPPQLTVLACFPPAILSVYAMTMFNTDGGGDSGEIVASACTQSPSHPPGYPLLLMMNGVFMNLAEAVGLGDTPAYRANFFNCVLGAAAATGCLFLSLLLAMTTNARDPQSRAQHSLAQLKEVELEWSNNSKKGKKKKTPKKPGSPASTNANRLKNTTGPPQQSPLPQTQFSACVCAATCFAFSKGIWEYCTQAEVFPLNNLLCSILLSTTLLFLHLSPLPSGLLSPSQRNLAVFGGLVCGLCMCNQHTSSIYIFVCVLSVANGHEMALLNRDRKTLIFTAVATIVGLSPYYYLVIRANAHAKDGWGDQRTVRGFLRHFLREEYGTFVLASEWESGEEQSSDKFMRRCKLFLTTFSSESLHVGIPAVTVFLYYAVKYKNNAAQTIFTAYAFYTIFFNYLANLTFSQLHVNILGRMWQQSTVAGFAMAGAGLGKISLRFDTKMATAAFAILSLFQIQRNYSSMDRSYVTVFQTYAENVLKNLPPNATLMTNDDMNCNTLHYLVSCENPRPDVNVLKIPLITYDWWKPMQLEHFPNVINSFPGTRHHPYDAGGFNMKQFLDVNVSPGTKPPLYVLGDWKSGDSSQDVYSRVPVGLVDLVLPPDSPPLDLYQYAQTLDSNLWPYDPATNIPPTPGSWETVMTVKYQNFYLLASHRIASLIQSSLSPSDSPSQKLQSIYIAEVGVKAYTFLLSISNNFPSSPTSTLTVQRSAYRNAGVLSGILSNLNYSLKRPSKPSALRMFEFWDVFLRNCEFEDAMEERDCKEISVFLEQGVNPYSGEKWKGEEGFDFLKEWEGFRERKKKT</sequence>
<feature type="transmembrane region" description="Helical" evidence="2">
    <location>
        <begin position="82"/>
        <end position="105"/>
    </location>
</feature>
<keyword evidence="2" id="KW-1133">Transmembrane helix</keyword>
<organism evidence="3 4">
    <name type="scientific">Triparma strigata</name>
    <dbReference type="NCBI Taxonomy" id="1606541"/>
    <lineage>
        <taxon>Eukaryota</taxon>
        <taxon>Sar</taxon>
        <taxon>Stramenopiles</taxon>
        <taxon>Ochrophyta</taxon>
        <taxon>Bolidophyceae</taxon>
        <taxon>Parmales</taxon>
        <taxon>Triparmaceae</taxon>
        <taxon>Triparma</taxon>
    </lineage>
</organism>
<evidence type="ECO:0000256" key="2">
    <source>
        <dbReference type="SAM" id="Phobius"/>
    </source>
</evidence>
<feature type="transmembrane region" description="Helical" evidence="2">
    <location>
        <begin position="384"/>
        <end position="403"/>
    </location>
</feature>
<evidence type="ECO:0000313" key="4">
    <source>
        <dbReference type="Proteomes" id="UP001165085"/>
    </source>
</evidence>
<keyword evidence="4" id="KW-1185">Reference proteome</keyword>
<comment type="caution">
    <text evidence="3">The sequence shown here is derived from an EMBL/GenBank/DDBJ whole genome shotgun (WGS) entry which is preliminary data.</text>
</comment>
<feature type="compositionally biased region" description="Basic residues" evidence="1">
    <location>
        <begin position="135"/>
        <end position="144"/>
    </location>
</feature>
<dbReference type="AlphaFoldDB" id="A0A9W7AJ48"/>